<dbReference type="AlphaFoldDB" id="A0A0M4DG77"/>
<organism evidence="1">
    <name type="scientific">Streptomyces pristinaespiralis</name>
    <dbReference type="NCBI Taxonomy" id="38300"/>
    <lineage>
        <taxon>Bacteria</taxon>
        <taxon>Bacillati</taxon>
        <taxon>Actinomycetota</taxon>
        <taxon>Actinomycetes</taxon>
        <taxon>Kitasatosporales</taxon>
        <taxon>Streptomycetaceae</taxon>
        <taxon>Streptomyces</taxon>
    </lineage>
</organism>
<dbReference type="EMBL" id="CP011340">
    <property type="protein sequence ID" value="ALC24840.1"/>
    <property type="molecule type" value="Genomic_DNA"/>
</dbReference>
<accession>A0A0M4DG77</accession>
<dbReference type="Proteomes" id="UP000060513">
    <property type="component" value="Chromosome"/>
</dbReference>
<reference evidence="1 2" key="1">
    <citation type="submission" date="2015-08" db="EMBL/GenBank/DDBJ databases">
        <title>Genome sequence of the pristinamycin over-producing bacterium Streptomyces pristinaespiralis HCCB10218.</title>
        <authorList>
            <person name="Tian J."/>
            <person name="Yang J."/>
            <person name="Li L."/>
            <person name="Ruan L."/>
            <person name="Wei W."/>
            <person name="Zheng G."/>
            <person name="Wei Z."/>
            <person name="Yang S."/>
            <person name="Ge M."/>
            <person name="Jiang W."/>
            <person name="Lu Y."/>
        </authorList>
    </citation>
    <scope>NUCLEOTIDE SEQUENCE [LARGE SCALE GENOMIC DNA]</scope>
    <source>
        <strain evidence="1 2">HCCB 10218</strain>
    </source>
</reference>
<sequence>MADRPTPAPAAEVRCRTLAAGHNVPWMSSFSTHRRRVHDEGLPAGVRHTNLRSCLVHFSPYGFRATYHHLCLSARIPTPVDRDPASLVRAVEKLHHARRLWVESERAFAARREASKARGFRQVAADESWRAWQRGWQNIAYCPDPRFHPTEPLAVVVERVLRSPAPPAGTRATPACRVCGGGDGTRPWHDARGRIHQLCARCGVVPAVRRT</sequence>
<name>A0A0M4DG77_STRPR</name>
<gene>
    <name evidence="1" type="ORF">SPRI_6534</name>
</gene>
<dbReference type="PATRIC" id="fig|38300.4.peg.6833"/>
<dbReference type="OMA" id="RATYHHL"/>
<protein>
    <submittedName>
        <fullName evidence="1">Uncharacterized protein</fullName>
    </submittedName>
</protein>
<evidence type="ECO:0000313" key="2">
    <source>
        <dbReference type="Proteomes" id="UP000060513"/>
    </source>
</evidence>
<dbReference type="KEGG" id="spri:SPRI_6534"/>
<proteinExistence type="predicted"/>
<evidence type="ECO:0000313" key="1">
    <source>
        <dbReference type="EMBL" id="ALC24840.1"/>
    </source>
</evidence>